<dbReference type="HOGENOM" id="CLU_1585385_0_0_5"/>
<protein>
    <submittedName>
        <fullName evidence="1">Uncharacterized protein</fullName>
    </submittedName>
</protein>
<organism evidence="1 2">
    <name type="scientific">Sinorhizobium fredii (strain USDA 257)</name>
    <dbReference type="NCBI Taxonomy" id="1185652"/>
    <lineage>
        <taxon>Bacteria</taxon>
        <taxon>Pseudomonadati</taxon>
        <taxon>Pseudomonadota</taxon>
        <taxon>Alphaproteobacteria</taxon>
        <taxon>Hyphomicrobiales</taxon>
        <taxon>Rhizobiaceae</taxon>
        <taxon>Sinorhizobium/Ensifer group</taxon>
        <taxon>Sinorhizobium</taxon>
    </lineage>
</organism>
<dbReference type="KEGG" id="sfd:USDA257_c21920"/>
<dbReference type="InterPro" id="IPR029068">
    <property type="entry name" value="Glyas_Bleomycin-R_OHBP_Dase"/>
</dbReference>
<dbReference type="eggNOG" id="COG0346">
    <property type="taxonomic scope" value="Bacteria"/>
</dbReference>
<sequence length="168" mass="18200">MPAQQAGYLCAGYRNEGSLLRETLRLQSDKVARDGIVELFASDGGANIMLHPAAKGQRDGQSVIKLVFDVADVEAFCRRSAENGLEFGPIHARTAISSPIRKTPAKTPYRSTAELFGTRTENFDYAHVSPNRSRFKDGNMQQSNVHSDLCVSEKSLGAVGEALTIIGS</sequence>
<evidence type="ECO:0000313" key="2">
    <source>
        <dbReference type="Proteomes" id="UP000006180"/>
    </source>
</evidence>
<reference evidence="1 2" key="1">
    <citation type="journal article" date="2012" name="J. Bacteriol.">
        <title>Complete genome sequence of the broad-host-range strain Sinorhizobium fredii USDA257.</title>
        <authorList>
            <person name="Schuldes J."/>
            <person name="Rodriguez Orbegoso M."/>
            <person name="Schmeisser C."/>
            <person name="Krishnan H.B."/>
            <person name="Daniel R."/>
            <person name="Streit W.R."/>
        </authorList>
    </citation>
    <scope>NUCLEOTIDE SEQUENCE [LARGE SCALE GENOMIC DNA]</scope>
    <source>
        <strain evidence="1 2">USDA 257</strain>
    </source>
</reference>
<name>I3X4G8_SINF2</name>
<evidence type="ECO:0000313" key="1">
    <source>
        <dbReference type="EMBL" id="AFL50774.1"/>
    </source>
</evidence>
<dbReference type="Proteomes" id="UP000006180">
    <property type="component" value="Chromosome"/>
</dbReference>
<dbReference type="EMBL" id="CP003563">
    <property type="protein sequence ID" value="AFL50774.1"/>
    <property type="molecule type" value="Genomic_DNA"/>
</dbReference>
<proteinExistence type="predicted"/>
<dbReference type="AlphaFoldDB" id="I3X4G8"/>
<dbReference type="SUPFAM" id="SSF54593">
    <property type="entry name" value="Glyoxalase/Bleomycin resistance protein/Dihydroxybiphenyl dioxygenase"/>
    <property type="match status" value="1"/>
</dbReference>
<gene>
    <name evidence="1" type="ORF">USDA257_c21920</name>
</gene>
<accession>I3X4G8</accession>